<feature type="transmembrane region" description="Helical" evidence="2">
    <location>
        <begin position="15"/>
        <end position="38"/>
    </location>
</feature>
<dbReference type="EMBL" id="RBWU01000007">
    <property type="protein sequence ID" value="RKS68783.1"/>
    <property type="molecule type" value="Genomic_DNA"/>
</dbReference>
<dbReference type="OrthoDB" id="3455251at2"/>
<name>A0A495QAS2_9ACTN</name>
<feature type="transmembrane region" description="Helical" evidence="2">
    <location>
        <begin position="134"/>
        <end position="157"/>
    </location>
</feature>
<evidence type="ECO:0000256" key="2">
    <source>
        <dbReference type="SAM" id="Phobius"/>
    </source>
</evidence>
<keyword evidence="2" id="KW-0472">Membrane</keyword>
<dbReference type="RefSeq" id="WP_121437625.1">
    <property type="nucleotide sequence ID" value="NZ_RBWU01000007.1"/>
</dbReference>
<reference evidence="3 4" key="1">
    <citation type="submission" date="2018-10" db="EMBL/GenBank/DDBJ databases">
        <title>Genomic Encyclopedia of Archaeal and Bacterial Type Strains, Phase II (KMG-II): from individual species to whole genera.</title>
        <authorList>
            <person name="Goeker M."/>
        </authorList>
    </citation>
    <scope>NUCLEOTIDE SEQUENCE [LARGE SCALE GENOMIC DNA]</scope>
    <source>
        <strain evidence="3 4">DSM 43383</strain>
    </source>
</reference>
<sequence length="334" mass="35872">MADNGLSALENVAKAAYWEATIAAFFIPNAWSMVAIIYQAQSNPGQLWDAADEWYEVKQRLVAADKEVTAQLKALSERDWSGEDRDAFDKKLHDYQNQIRLSYAFAVAVHLMLKIMAMLIAMFIMMMWAFATIIFIYAMIILVLWGLMAVPVLNTWATAALSSVRAQATVITGQLYMILKSAAAGLETFGKGAAATLGGLMAIDVTGQMLTGNTAAYADFGQAAVNSLDDVAKGHLALLEQKLTGQFMKGKRLGGADLGAIGKYKFPAAKIPKNARPWFEKIGGVKGAFDVGVPGAEEGTYPAGGSPTVTRPVTGLGEKYGDPFVTRTDALPPS</sequence>
<keyword evidence="4" id="KW-1185">Reference proteome</keyword>
<evidence type="ECO:0000313" key="4">
    <source>
        <dbReference type="Proteomes" id="UP000274601"/>
    </source>
</evidence>
<organism evidence="3 4">
    <name type="scientific">Actinomadura pelletieri DSM 43383</name>
    <dbReference type="NCBI Taxonomy" id="1120940"/>
    <lineage>
        <taxon>Bacteria</taxon>
        <taxon>Bacillati</taxon>
        <taxon>Actinomycetota</taxon>
        <taxon>Actinomycetes</taxon>
        <taxon>Streptosporangiales</taxon>
        <taxon>Thermomonosporaceae</taxon>
        <taxon>Actinomadura</taxon>
    </lineage>
</organism>
<proteinExistence type="predicted"/>
<feature type="transmembrane region" description="Helical" evidence="2">
    <location>
        <begin position="101"/>
        <end position="128"/>
    </location>
</feature>
<evidence type="ECO:0000313" key="3">
    <source>
        <dbReference type="EMBL" id="RKS68783.1"/>
    </source>
</evidence>
<dbReference type="Proteomes" id="UP000274601">
    <property type="component" value="Unassembled WGS sequence"/>
</dbReference>
<evidence type="ECO:0000256" key="1">
    <source>
        <dbReference type="SAM" id="MobiDB-lite"/>
    </source>
</evidence>
<comment type="caution">
    <text evidence="3">The sequence shown here is derived from an EMBL/GenBank/DDBJ whole genome shotgun (WGS) entry which is preliminary data.</text>
</comment>
<dbReference type="AlphaFoldDB" id="A0A495QAS2"/>
<protein>
    <submittedName>
        <fullName evidence="3">Uncharacterized protein</fullName>
    </submittedName>
</protein>
<keyword evidence="2" id="KW-0812">Transmembrane</keyword>
<keyword evidence="2" id="KW-1133">Transmembrane helix</keyword>
<feature type="region of interest" description="Disordered" evidence="1">
    <location>
        <begin position="297"/>
        <end position="334"/>
    </location>
</feature>
<accession>A0A495QAS2</accession>
<gene>
    <name evidence="3" type="ORF">BZB76_5911</name>
</gene>